<comment type="caution">
    <text evidence="1">The sequence shown here is derived from an EMBL/GenBank/DDBJ whole genome shotgun (WGS) entry which is preliminary data.</text>
</comment>
<dbReference type="Proteomes" id="UP001576784">
    <property type="component" value="Unassembled WGS sequence"/>
</dbReference>
<reference evidence="1 2" key="1">
    <citation type="submission" date="2024-09" db="EMBL/GenBank/DDBJ databases">
        <title>Floridaenema gen nov. (Aerosakkonemataceae, Aerosakkonematales ord. nov., Cyanobacteria) from benthic tropical and subtropical fresh waters, with the description of four new species.</title>
        <authorList>
            <person name="Moretto J.A."/>
            <person name="Berthold D.E."/>
            <person name="Lefler F.W."/>
            <person name="Huang I.-S."/>
            <person name="Laughinghouse H. IV."/>
        </authorList>
    </citation>
    <scope>NUCLEOTIDE SEQUENCE [LARGE SCALE GENOMIC DNA]</scope>
    <source>
        <strain evidence="1 2">BLCC-F50</strain>
    </source>
</reference>
<evidence type="ECO:0000313" key="1">
    <source>
        <dbReference type="EMBL" id="MFB2894327.1"/>
    </source>
</evidence>
<proteinExistence type="predicted"/>
<dbReference type="EMBL" id="JBHFNR010000107">
    <property type="protein sequence ID" value="MFB2894327.1"/>
    <property type="molecule type" value="Genomic_DNA"/>
</dbReference>
<organism evidence="1 2">
    <name type="scientific">Floridaenema flaviceps BLCC-F50</name>
    <dbReference type="NCBI Taxonomy" id="3153642"/>
    <lineage>
        <taxon>Bacteria</taxon>
        <taxon>Bacillati</taxon>
        <taxon>Cyanobacteriota</taxon>
        <taxon>Cyanophyceae</taxon>
        <taxon>Oscillatoriophycideae</taxon>
        <taxon>Aerosakkonematales</taxon>
        <taxon>Aerosakkonemataceae</taxon>
        <taxon>Floridanema</taxon>
        <taxon>Floridanema flaviceps</taxon>
    </lineage>
</organism>
<dbReference type="RefSeq" id="WP_413263976.1">
    <property type="nucleotide sequence ID" value="NZ_JBHFNR010000107.1"/>
</dbReference>
<accession>A0ABV4XSA4</accession>
<keyword evidence="2" id="KW-1185">Reference proteome</keyword>
<name>A0ABV4XSA4_9CYAN</name>
<gene>
    <name evidence="1" type="ORF">ACE1CI_15565</name>
</gene>
<evidence type="ECO:0000313" key="2">
    <source>
        <dbReference type="Proteomes" id="UP001576784"/>
    </source>
</evidence>
<protein>
    <submittedName>
        <fullName evidence="1">Uncharacterized protein</fullName>
    </submittedName>
</protein>
<sequence>MLDISSAGFILRETITANGASNDEDNPALGSFEFTQPLLLIKAQCTHRRTWIRCGWLKTKHSTQAGEATGEIRQLFIGEKLYRFADVVPFQVEFVAHIWIGTATIELWEYAP</sequence>